<protein>
    <submittedName>
        <fullName evidence="2">Alpha/beta hydrolase</fullName>
    </submittedName>
</protein>
<reference evidence="2 3" key="1">
    <citation type="submission" date="2019-09" db="EMBL/GenBank/DDBJ databases">
        <title>Mumia zhuanghuii sp. nov. isolated from the intestinal contents of plateau pika (Ochotona curzoniae) in the Qinghai-Tibet plateau of China.</title>
        <authorList>
            <person name="Tian Z."/>
        </authorList>
    </citation>
    <scope>NUCLEOTIDE SEQUENCE [LARGE SCALE GENOMIC DNA]</scope>
    <source>
        <strain evidence="3">350</strain>
    </source>
</reference>
<dbReference type="InterPro" id="IPR050266">
    <property type="entry name" value="AB_hydrolase_sf"/>
</dbReference>
<dbReference type="InterPro" id="IPR029058">
    <property type="entry name" value="AB_hydrolase_fold"/>
</dbReference>
<keyword evidence="2" id="KW-0378">Hydrolase</keyword>
<dbReference type="RefSeq" id="WP_149767637.1">
    <property type="nucleotide sequence ID" value="NZ_VDFQ02000001.1"/>
</dbReference>
<accession>A0A5Q6S2P6</accession>
<dbReference type="GO" id="GO:0016020">
    <property type="term" value="C:membrane"/>
    <property type="evidence" value="ECO:0007669"/>
    <property type="project" value="TreeGrafter"/>
</dbReference>
<proteinExistence type="predicted"/>
<feature type="domain" description="AB hydrolase-1" evidence="1">
    <location>
        <begin position="40"/>
        <end position="280"/>
    </location>
</feature>
<dbReference type="GO" id="GO:0016787">
    <property type="term" value="F:hydrolase activity"/>
    <property type="evidence" value="ECO:0007669"/>
    <property type="project" value="UniProtKB-KW"/>
</dbReference>
<dbReference type="PRINTS" id="PR00111">
    <property type="entry name" value="ABHYDROLASE"/>
</dbReference>
<dbReference type="AlphaFoldDB" id="A0A5Q6S2P6"/>
<dbReference type="PANTHER" id="PTHR43798:SF33">
    <property type="entry name" value="HYDROLASE, PUTATIVE (AFU_ORTHOLOGUE AFUA_2G14860)-RELATED"/>
    <property type="match status" value="1"/>
</dbReference>
<comment type="caution">
    <text evidence="2">The sequence shown here is derived from an EMBL/GenBank/DDBJ whole genome shotgun (WGS) entry which is preliminary data.</text>
</comment>
<evidence type="ECO:0000313" key="2">
    <source>
        <dbReference type="EMBL" id="KAA1424644.1"/>
    </source>
</evidence>
<dbReference type="PANTHER" id="PTHR43798">
    <property type="entry name" value="MONOACYLGLYCEROL LIPASE"/>
    <property type="match status" value="1"/>
</dbReference>
<dbReference type="OrthoDB" id="2987348at2"/>
<dbReference type="Proteomes" id="UP000307768">
    <property type="component" value="Unassembled WGS sequence"/>
</dbReference>
<name>A0A5Q6S2P6_9ACTN</name>
<evidence type="ECO:0000313" key="3">
    <source>
        <dbReference type="Proteomes" id="UP000307768"/>
    </source>
</evidence>
<organism evidence="2 3">
    <name type="scientific">Mumia zhuanghuii</name>
    <dbReference type="NCBI Taxonomy" id="2585211"/>
    <lineage>
        <taxon>Bacteria</taxon>
        <taxon>Bacillati</taxon>
        <taxon>Actinomycetota</taxon>
        <taxon>Actinomycetes</taxon>
        <taxon>Propionibacteriales</taxon>
        <taxon>Nocardioidaceae</taxon>
        <taxon>Mumia</taxon>
    </lineage>
</organism>
<sequence length="294" mass="31419">MGAPAWFADALAEPYHRHDIDVDGVRIAYRTWGEAGNPVVVLVHGGAAHAGWWDHVAPFLTASHRVVAIDLSGHGDSGRRPSYSLATYARELMAVAAAEGEGRGASGTKPVVIGHSMGGFVTLAAARDHGAELAGACAIDSPVRQIPPEARAWQQSGRRMPGTRVYPTWEAVVARFRTLPEDGATLPYVEEHIAAASVREVPDGWTWKFDPKIFFSAQMEPEDLTSTVCPTALIRGERGMATTDITAAVAERLGGHVPVTVIPDAGHHIMLDQPVALIAALQALLGEWSRPPRA</sequence>
<dbReference type="EMBL" id="VDFQ02000001">
    <property type="protein sequence ID" value="KAA1424644.1"/>
    <property type="molecule type" value="Genomic_DNA"/>
</dbReference>
<gene>
    <name evidence="2" type="ORF">FE697_001585</name>
</gene>
<dbReference type="SUPFAM" id="SSF53474">
    <property type="entry name" value="alpha/beta-Hydrolases"/>
    <property type="match status" value="1"/>
</dbReference>
<dbReference type="InterPro" id="IPR000073">
    <property type="entry name" value="AB_hydrolase_1"/>
</dbReference>
<dbReference type="Pfam" id="PF12697">
    <property type="entry name" value="Abhydrolase_6"/>
    <property type="match status" value="1"/>
</dbReference>
<evidence type="ECO:0000259" key="1">
    <source>
        <dbReference type="Pfam" id="PF12697"/>
    </source>
</evidence>
<dbReference type="Gene3D" id="3.40.50.1820">
    <property type="entry name" value="alpha/beta hydrolase"/>
    <property type="match status" value="1"/>
</dbReference>